<dbReference type="Proteomes" id="UP001550853">
    <property type="component" value="Unassembled WGS sequence"/>
</dbReference>
<accession>A0ABV2YYB5</accession>
<comment type="caution">
    <text evidence="1">The sequence shown here is derived from an EMBL/GenBank/DDBJ whole genome shotgun (WGS) entry which is preliminary data.</text>
</comment>
<protein>
    <submittedName>
        <fullName evidence="1">Uncharacterized protein</fullName>
    </submittedName>
</protein>
<evidence type="ECO:0000313" key="2">
    <source>
        <dbReference type="Proteomes" id="UP001550853"/>
    </source>
</evidence>
<dbReference type="EMBL" id="JBEZVI010000007">
    <property type="protein sequence ID" value="MEU3710745.1"/>
    <property type="molecule type" value="Genomic_DNA"/>
</dbReference>
<evidence type="ECO:0000313" key="1">
    <source>
        <dbReference type="EMBL" id="MEU3710745.1"/>
    </source>
</evidence>
<sequence>MRLLEALRQWEATAGTPPSPAAPITLDAIRTTAECALSLYRKGDPGGEFPAALGAVTGCISGLLAYAERHLDTGRVVVRETLRRARAVKGGEQQPSQEVAVVVRDLVCLLGSGSGAAETP</sequence>
<keyword evidence="2" id="KW-1185">Reference proteome</keyword>
<dbReference type="RefSeq" id="WP_030284032.1">
    <property type="nucleotide sequence ID" value="NZ_JBEZVI010000007.1"/>
</dbReference>
<gene>
    <name evidence="1" type="ORF">AB0E61_11700</name>
</gene>
<reference evidence="1 2" key="1">
    <citation type="submission" date="2024-06" db="EMBL/GenBank/DDBJ databases">
        <title>The Natural Products Discovery Center: Release of the First 8490 Sequenced Strains for Exploring Actinobacteria Biosynthetic Diversity.</title>
        <authorList>
            <person name="Kalkreuter E."/>
            <person name="Kautsar S.A."/>
            <person name="Yang D."/>
            <person name="Bader C.D."/>
            <person name="Teijaro C.N."/>
            <person name="Fluegel L."/>
            <person name="Davis C.M."/>
            <person name="Simpson J.R."/>
            <person name="Lauterbach L."/>
            <person name="Steele A.D."/>
            <person name="Gui C."/>
            <person name="Meng S."/>
            <person name="Li G."/>
            <person name="Viehrig K."/>
            <person name="Ye F."/>
            <person name="Su P."/>
            <person name="Kiefer A.F."/>
            <person name="Nichols A."/>
            <person name="Cepeda A.J."/>
            <person name="Yan W."/>
            <person name="Fan B."/>
            <person name="Jiang Y."/>
            <person name="Adhikari A."/>
            <person name="Zheng C.-J."/>
            <person name="Schuster L."/>
            <person name="Cowan T.M."/>
            <person name="Smanski M.J."/>
            <person name="Chevrette M.G."/>
            <person name="De Carvalho L.P.S."/>
            <person name="Shen B."/>
        </authorList>
    </citation>
    <scope>NUCLEOTIDE SEQUENCE [LARGE SCALE GENOMIC DNA]</scope>
    <source>
        <strain evidence="1 2">NPDC033039</strain>
    </source>
</reference>
<proteinExistence type="predicted"/>
<organism evidence="1 2">
    <name type="scientific">Streptomyces catenulae</name>
    <dbReference type="NCBI Taxonomy" id="66875"/>
    <lineage>
        <taxon>Bacteria</taxon>
        <taxon>Bacillati</taxon>
        <taxon>Actinomycetota</taxon>
        <taxon>Actinomycetes</taxon>
        <taxon>Kitasatosporales</taxon>
        <taxon>Streptomycetaceae</taxon>
        <taxon>Streptomyces</taxon>
    </lineage>
</organism>
<name>A0ABV2YYB5_9ACTN</name>